<dbReference type="STRING" id="857290.HMPREF9156_00385"/>
<keyword evidence="2" id="KW-0472">Membrane</keyword>
<gene>
    <name evidence="3" type="ORF">HMPREF9156_00385</name>
</gene>
<organism evidence="3 4">
    <name type="scientific">Scardovia wiggsiae F0424</name>
    <dbReference type="NCBI Taxonomy" id="857290"/>
    <lineage>
        <taxon>Bacteria</taxon>
        <taxon>Bacillati</taxon>
        <taxon>Actinomycetota</taxon>
        <taxon>Actinomycetes</taxon>
        <taxon>Bifidobacteriales</taxon>
        <taxon>Bifidobacteriaceae</taxon>
        <taxon>Scardovia</taxon>
    </lineage>
</organism>
<reference evidence="3 4" key="1">
    <citation type="submission" date="2012-01" db="EMBL/GenBank/DDBJ databases">
        <title>The Genome Sequence of Scardovia wiggsiae F0424.</title>
        <authorList>
            <consortium name="The Broad Institute Genome Sequencing Platform"/>
            <person name="Earl A."/>
            <person name="Ward D."/>
            <person name="Feldgarden M."/>
            <person name="Gevers D."/>
            <person name="Izard J."/>
            <person name="Ganesan A."/>
            <person name="Baranova O.V."/>
            <person name="Blanton J.M."/>
            <person name="Tanner A.C."/>
            <person name="Mathney J."/>
            <person name="Dewhirst F.E."/>
            <person name="Young S.K."/>
            <person name="Zeng Q."/>
            <person name="Gargeya S."/>
            <person name="Fitzgerald M."/>
            <person name="Haas B."/>
            <person name="Abouelleil A."/>
            <person name="Alvarado L."/>
            <person name="Arachchi H.M."/>
            <person name="Berlin A."/>
            <person name="Chapman S.B."/>
            <person name="Gearin G."/>
            <person name="Goldberg J."/>
            <person name="Griggs A."/>
            <person name="Gujja S."/>
            <person name="Hansen M."/>
            <person name="Heiman D."/>
            <person name="Howarth C."/>
            <person name="Larimer J."/>
            <person name="Lui A."/>
            <person name="MacDonald P.J.P."/>
            <person name="McCowen C."/>
            <person name="Montmayeur A."/>
            <person name="Murphy C."/>
            <person name="Neiman D."/>
            <person name="Pearson M."/>
            <person name="Priest M."/>
            <person name="Roberts A."/>
            <person name="Saif S."/>
            <person name="Shea T."/>
            <person name="Sisk P."/>
            <person name="Stolte C."/>
            <person name="Sykes S."/>
            <person name="Wortman J."/>
            <person name="Nusbaum C."/>
            <person name="Birren B."/>
        </authorList>
    </citation>
    <scope>NUCLEOTIDE SEQUENCE [LARGE SCALE GENOMIC DNA]</scope>
    <source>
        <strain evidence="3 4">F0424</strain>
    </source>
</reference>
<feature type="transmembrane region" description="Helical" evidence="2">
    <location>
        <begin position="147"/>
        <end position="168"/>
    </location>
</feature>
<dbReference type="RefSeq" id="WP_007147453.1">
    <property type="nucleotide sequence ID" value="NZ_AKCI01000001.1"/>
</dbReference>
<dbReference type="OrthoDB" id="10004628at2"/>
<sequence>MVQTDNDASRSEGIAAPHGHIPQDGTAPGSETGISIPDGSSFRYPLSHALIPVMKWSAGVFLAASAICAAVSFTVKGTTGLWGAICGAAIVAVFSEMTPASVILLERIGLKGRAFTAGFIIIWVFKVITTVLLCFIMLRLAPLDTQVFALTILICAALVTPINVFGVARARVPYVDPHSGADG</sequence>
<keyword evidence="2" id="KW-0812">Transmembrane</keyword>
<dbReference type="eggNOG" id="ENOG5032DKN">
    <property type="taxonomic scope" value="Bacteria"/>
</dbReference>
<feature type="transmembrane region" description="Helical" evidence="2">
    <location>
        <begin position="117"/>
        <end position="141"/>
    </location>
</feature>
<proteinExistence type="predicted"/>
<accession>J0X2J5</accession>
<evidence type="ECO:0000256" key="1">
    <source>
        <dbReference type="SAM" id="MobiDB-lite"/>
    </source>
</evidence>
<dbReference type="EMBL" id="AGZS01000001">
    <property type="protein sequence ID" value="EJD65621.1"/>
    <property type="molecule type" value="Genomic_DNA"/>
</dbReference>
<keyword evidence="2" id="KW-1133">Transmembrane helix</keyword>
<dbReference type="HOGENOM" id="CLU_1474202_0_0_11"/>
<comment type="caution">
    <text evidence="3">The sequence shown here is derived from an EMBL/GenBank/DDBJ whole genome shotgun (WGS) entry which is preliminary data.</text>
</comment>
<feature type="transmembrane region" description="Helical" evidence="2">
    <location>
        <begin position="81"/>
        <end position="105"/>
    </location>
</feature>
<protein>
    <recommendedName>
        <fullName evidence="5">ATP synthase I</fullName>
    </recommendedName>
</protein>
<dbReference type="AlphaFoldDB" id="J0X2J5"/>
<evidence type="ECO:0000313" key="3">
    <source>
        <dbReference type="EMBL" id="EJD65621.1"/>
    </source>
</evidence>
<feature type="transmembrane region" description="Helical" evidence="2">
    <location>
        <begin position="53"/>
        <end position="75"/>
    </location>
</feature>
<evidence type="ECO:0008006" key="5">
    <source>
        <dbReference type="Google" id="ProtNLM"/>
    </source>
</evidence>
<name>J0X2J5_9BIFI</name>
<feature type="region of interest" description="Disordered" evidence="1">
    <location>
        <begin position="1"/>
        <end position="32"/>
    </location>
</feature>
<keyword evidence="4" id="KW-1185">Reference proteome</keyword>
<evidence type="ECO:0000313" key="4">
    <source>
        <dbReference type="Proteomes" id="UP000006415"/>
    </source>
</evidence>
<dbReference type="Proteomes" id="UP000006415">
    <property type="component" value="Unassembled WGS sequence"/>
</dbReference>
<evidence type="ECO:0000256" key="2">
    <source>
        <dbReference type="SAM" id="Phobius"/>
    </source>
</evidence>